<proteinExistence type="predicted"/>
<sequence>MLMEVKKFFRKKILKSNSIFATILAISLFSCGNHSEKSNETSEVVISKIDTVIVDSQNEALFLNWGLSNASLSTDSRFLYNLNIDETSLEIIDLDQVSFVNKIKLEKEGPDGIGNNGRGGIISLNDSLIYFSGYPASIIMTTRGKKSPLLNNLPTLKKKFTDLGKDLLYEKVNPKNLQSIYGILVKFPGLAHELGMLNLNTGDTSRIELPEWENLENFSMILNNPDFYDVYEARIFLKYLNDKVILGTNVKSHLYVFDITQGKLDYVKIENTVTSPERVAKLPKEVSDPDQYFSLWKKTESEITFHEPVWDNENQWYYRLAHVNKFDDDITGYPTPNSADVYINILDKNFKLVSEIPLTQLNTAPSFYFAKDGKLWLFKNIDDEMAFIRIEFRNKN</sequence>
<evidence type="ECO:0000313" key="1">
    <source>
        <dbReference type="EMBL" id="AFL85323.1"/>
    </source>
</evidence>
<dbReference type="HOGENOM" id="CLU_059145_0_0_10"/>
<accession>I3Z7V5</accession>
<evidence type="ECO:0000313" key="2">
    <source>
        <dbReference type="Proteomes" id="UP000006050"/>
    </source>
</evidence>
<organism evidence="1 2">
    <name type="scientific">Belliella baltica (strain DSM 15883 / CIP 108006 / LMG 21964 / BA134)</name>
    <dbReference type="NCBI Taxonomy" id="866536"/>
    <lineage>
        <taxon>Bacteria</taxon>
        <taxon>Pseudomonadati</taxon>
        <taxon>Bacteroidota</taxon>
        <taxon>Cytophagia</taxon>
        <taxon>Cytophagales</taxon>
        <taxon>Cyclobacteriaceae</taxon>
        <taxon>Belliella</taxon>
    </lineage>
</organism>
<keyword evidence="2" id="KW-1185">Reference proteome</keyword>
<gene>
    <name evidence="1" type="ordered locus">Belba_2787</name>
</gene>
<name>I3Z7V5_BELBD</name>
<dbReference type="Proteomes" id="UP000006050">
    <property type="component" value="Chromosome"/>
</dbReference>
<dbReference type="eggNOG" id="ENOG5032TA5">
    <property type="taxonomic scope" value="Bacteria"/>
</dbReference>
<dbReference type="EMBL" id="CP003281">
    <property type="protein sequence ID" value="AFL85323.1"/>
    <property type="molecule type" value="Genomic_DNA"/>
</dbReference>
<reference evidence="2" key="1">
    <citation type="submission" date="2012-06" db="EMBL/GenBank/DDBJ databases">
        <title>The complete genome of Belliella baltica DSM 15883.</title>
        <authorList>
            <person name="Lucas S."/>
            <person name="Copeland A."/>
            <person name="Lapidus A."/>
            <person name="Goodwin L."/>
            <person name="Pitluck S."/>
            <person name="Peters L."/>
            <person name="Mikhailova N."/>
            <person name="Davenport K."/>
            <person name="Kyrpides N."/>
            <person name="Mavromatis K."/>
            <person name="Pagani I."/>
            <person name="Ivanova N."/>
            <person name="Ovchinnikova G."/>
            <person name="Zeytun A."/>
            <person name="Detter J.C."/>
            <person name="Han C."/>
            <person name="Land M."/>
            <person name="Hauser L."/>
            <person name="Markowitz V."/>
            <person name="Cheng J.-F."/>
            <person name="Hugenholtz P."/>
            <person name="Woyke T."/>
            <person name="Wu D."/>
            <person name="Tindall B."/>
            <person name="Pomrenke H."/>
            <person name="Brambilla E."/>
            <person name="Klenk H.-P."/>
            <person name="Eisen J.A."/>
        </authorList>
    </citation>
    <scope>NUCLEOTIDE SEQUENCE [LARGE SCALE GENOMIC DNA]</scope>
    <source>
        <strain evidence="2">DSM 15883 / CIP 108006 / LMG 21964 / BA134</strain>
    </source>
</reference>
<dbReference type="Pfam" id="PF13970">
    <property type="entry name" value="DUF4221"/>
    <property type="match status" value="1"/>
</dbReference>
<protein>
    <recommendedName>
        <fullName evidence="3">DUF4221 domain-containing protein</fullName>
    </recommendedName>
</protein>
<evidence type="ECO:0008006" key="3">
    <source>
        <dbReference type="Google" id="ProtNLM"/>
    </source>
</evidence>
<dbReference type="KEGG" id="bbd:Belba_2787"/>
<dbReference type="AlphaFoldDB" id="I3Z7V5"/>
<dbReference type="InterPro" id="IPR025316">
    <property type="entry name" value="DUF4221"/>
</dbReference>
<dbReference type="PROSITE" id="PS51257">
    <property type="entry name" value="PROKAR_LIPOPROTEIN"/>
    <property type="match status" value="1"/>
</dbReference>